<dbReference type="SMART" id="SM00530">
    <property type="entry name" value="HTH_XRE"/>
    <property type="match status" value="1"/>
</dbReference>
<dbReference type="OrthoDB" id="9805356at2"/>
<dbReference type="InterPro" id="IPR013096">
    <property type="entry name" value="Cupin_2"/>
</dbReference>
<dbReference type="EMBL" id="OENF01000019">
    <property type="protein sequence ID" value="SOS74652.1"/>
    <property type="molecule type" value="Genomic_DNA"/>
</dbReference>
<feature type="domain" description="HTH cro/C1-type" evidence="2">
    <location>
        <begin position="12"/>
        <end position="66"/>
    </location>
</feature>
<dbReference type="PROSITE" id="PS50943">
    <property type="entry name" value="HTH_CROC1"/>
    <property type="match status" value="1"/>
</dbReference>
<sequence>MNNFLIGIGKRIKIIRKEQKLTISEVASNAGVSNGLISRIENGRTIPSLPVLLELINALKIDVSTFFKDIENSQSRKYIHISKEQQQLIEKEVEAEGFTYNHIFSKSLSAMGFEAVILNINPNSKREKVVTDAWEFKYIISGSCTYYIGEDEIVVNKGDSLYFNGKIPHVPFNHTAQDCTMLVLYFFIDAS</sequence>
<organism evidence="3 4">
    <name type="scientific">Tenacibaculum piscium</name>
    <dbReference type="NCBI Taxonomy" id="1458515"/>
    <lineage>
        <taxon>Bacteria</taxon>
        <taxon>Pseudomonadati</taxon>
        <taxon>Bacteroidota</taxon>
        <taxon>Flavobacteriia</taxon>
        <taxon>Flavobacteriales</taxon>
        <taxon>Flavobacteriaceae</taxon>
        <taxon>Tenacibaculum</taxon>
    </lineage>
</organism>
<protein>
    <submittedName>
        <fullName evidence="3">DNA-binding protein</fullName>
    </submittedName>
</protein>
<dbReference type="CDD" id="cd00093">
    <property type="entry name" value="HTH_XRE"/>
    <property type="match status" value="1"/>
</dbReference>
<dbReference type="Gene3D" id="2.60.120.10">
    <property type="entry name" value="Jelly Rolls"/>
    <property type="match status" value="1"/>
</dbReference>
<dbReference type="InterPro" id="IPR014710">
    <property type="entry name" value="RmlC-like_jellyroll"/>
</dbReference>
<dbReference type="GO" id="GO:0003677">
    <property type="term" value="F:DNA binding"/>
    <property type="evidence" value="ECO:0007669"/>
    <property type="project" value="UniProtKB-KW"/>
</dbReference>
<dbReference type="InterPro" id="IPR010982">
    <property type="entry name" value="Lambda_DNA-bd_dom_sf"/>
</dbReference>
<reference evidence="4" key="1">
    <citation type="submission" date="2017-11" db="EMBL/GenBank/DDBJ databases">
        <authorList>
            <person name="Duchaud E."/>
        </authorList>
    </citation>
    <scope>NUCLEOTIDE SEQUENCE [LARGE SCALE GENOMIC DNA]</scope>
    <source>
        <strain evidence="4">Tenacibaculum sp. TNO020</strain>
    </source>
</reference>
<dbReference type="Pfam" id="PF07883">
    <property type="entry name" value="Cupin_2"/>
    <property type="match status" value="1"/>
</dbReference>
<dbReference type="SUPFAM" id="SSF51182">
    <property type="entry name" value="RmlC-like cupins"/>
    <property type="match status" value="1"/>
</dbReference>
<dbReference type="RefSeq" id="WP_101917140.1">
    <property type="nucleotide sequence ID" value="NZ_JAFMUR010000005.1"/>
</dbReference>
<accession>A0A2H1YGK6</accession>
<dbReference type="Gene3D" id="1.10.260.40">
    <property type="entry name" value="lambda repressor-like DNA-binding domains"/>
    <property type="match status" value="1"/>
</dbReference>
<keyword evidence="4" id="KW-1185">Reference proteome</keyword>
<dbReference type="CDD" id="cd02209">
    <property type="entry name" value="cupin_XRE_C"/>
    <property type="match status" value="1"/>
</dbReference>
<dbReference type="PANTHER" id="PTHR46797:SF1">
    <property type="entry name" value="METHYLPHOSPHONATE SYNTHASE"/>
    <property type="match status" value="1"/>
</dbReference>
<dbReference type="Proteomes" id="UP000234211">
    <property type="component" value="Unassembled WGS sequence"/>
</dbReference>
<dbReference type="InterPro" id="IPR001387">
    <property type="entry name" value="Cro/C1-type_HTH"/>
</dbReference>
<dbReference type="GO" id="GO:0003700">
    <property type="term" value="F:DNA-binding transcription factor activity"/>
    <property type="evidence" value="ECO:0007669"/>
    <property type="project" value="TreeGrafter"/>
</dbReference>
<evidence type="ECO:0000313" key="4">
    <source>
        <dbReference type="Proteomes" id="UP000234211"/>
    </source>
</evidence>
<name>A0A2H1YGK6_9FLAO</name>
<dbReference type="InterPro" id="IPR011051">
    <property type="entry name" value="RmlC_Cupin_sf"/>
</dbReference>
<proteinExistence type="predicted"/>
<dbReference type="SUPFAM" id="SSF47413">
    <property type="entry name" value="lambda repressor-like DNA-binding domains"/>
    <property type="match status" value="1"/>
</dbReference>
<dbReference type="PANTHER" id="PTHR46797">
    <property type="entry name" value="HTH-TYPE TRANSCRIPTIONAL REGULATOR"/>
    <property type="match status" value="1"/>
</dbReference>
<dbReference type="InterPro" id="IPR050807">
    <property type="entry name" value="TransReg_Diox_bact_type"/>
</dbReference>
<dbReference type="GeneID" id="86943904"/>
<evidence type="ECO:0000256" key="1">
    <source>
        <dbReference type="ARBA" id="ARBA00023125"/>
    </source>
</evidence>
<evidence type="ECO:0000259" key="2">
    <source>
        <dbReference type="PROSITE" id="PS50943"/>
    </source>
</evidence>
<gene>
    <name evidence="3" type="ORF">TNO020_260079</name>
</gene>
<dbReference type="AlphaFoldDB" id="A0A2H1YGK6"/>
<keyword evidence="1 3" id="KW-0238">DNA-binding</keyword>
<dbReference type="GO" id="GO:0005829">
    <property type="term" value="C:cytosol"/>
    <property type="evidence" value="ECO:0007669"/>
    <property type="project" value="TreeGrafter"/>
</dbReference>
<evidence type="ECO:0000313" key="3">
    <source>
        <dbReference type="EMBL" id="SOS74652.1"/>
    </source>
</evidence>
<dbReference type="Pfam" id="PF01381">
    <property type="entry name" value="HTH_3"/>
    <property type="match status" value="1"/>
</dbReference>